<dbReference type="PANTHER" id="PTHR22761:SF5">
    <property type="entry name" value="CHARGED MULTIVESICULAR BODY PROTEIN 6"/>
    <property type="match status" value="1"/>
</dbReference>
<evidence type="ECO:0000256" key="7">
    <source>
        <dbReference type="SAM" id="MobiDB-lite"/>
    </source>
</evidence>
<evidence type="ECO:0000313" key="9">
    <source>
        <dbReference type="Proteomes" id="UP001217918"/>
    </source>
</evidence>
<evidence type="ECO:0000256" key="1">
    <source>
        <dbReference type="ARBA" id="ARBA00004608"/>
    </source>
</evidence>
<comment type="caution">
    <text evidence="8">The sequence shown here is derived from an EMBL/GenBank/DDBJ whole genome shotgun (WGS) entry which is preliminary data.</text>
</comment>
<dbReference type="PANTHER" id="PTHR22761">
    <property type="entry name" value="CHARGED MULTIVESICULAR BODY PROTEIN"/>
    <property type="match status" value="1"/>
</dbReference>
<dbReference type="Proteomes" id="UP001217918">
    <property type="component" value="Unassembled WGS sequence"/>
</dbReference>
<dbReference type="GO" id="GO:0015031">
    <property type="term" value="P:protein transport"/>
    <property type="evidence" value="ECO:0007669"/>
    <property type="project" value="UniProtKB-KW"/>
</dbReference>
<keyword evidence="5" id="KW-0653">Protein transport</keyword>
<evidence type="ECO:0000256" key="3">
    <source>
        <dbReference type="ARBA" id="ARBA00022448"/>
    </source>
</evidence>
<dbReference type="GO" id="GO:0005771">
    <property type="term" value="C:multivesicular body"/>
    <property type="evidence" value="ECO:0007669"/>
    <property type="project" value="TreeGrafter"/>
</dbReference>
<keyword evidence="9" id="KW-1185">Reference proteome</keyword>
<sequence>MNQAPHAGKHIFFSHWSCWGFARLDKAILDMKIQRDKLQQYQRRITVLTDMETDIAKQMLAKGDKRRALLALRRKKYQELLLARTDAQLEQLEKLTSNVEFALIQKDVVFGLQQGTKVLKEIHAEMGGIEHIEKLMGETAAAIAYQKEVGDMLSGHISNQDEEDVEAELVALEESMKGTTTLPEVPSSRLPGTEGELEGEMGHEPARLQQSERQAMLA</sequence>
<dbReference type="EMBL" id="JAQQPM010000001">
    <property type="protein sequence ID" value="KAK2066301.1"/>
    <property type="molecule type" value="Genomic_DNA"/>
</dbReference>
<protein>
    <recommendedName>
        <fullName evidence="10">Charged multivesicular body protein 6</fullName>
    </recommendedName>
</protein>
<dbReference type="Gene3D" id="1.10.287.1060">
    <property type="entry name" value="ESAT-6-like"/>
    <property type="match status" value="1"/>
</dbReference>
<comment type="similarity">
    <text evidence="2">Belongs to the SNF7 family.</text>
</comment>
<dbReference type="GO" id="GO:0006900">
    <property type="term" value="P:vesicle budding from membrane"/>
    <property type="evidence" value="ECO:0007669"/>
    <property type="project" value="TreeGrafter"/>
</dbReference>
<evidence type="ECO:0000313" key="8">
    <source>
        <dbReference type="EMBL" id="KAK2066301.1"/>
    </source>
</evidence>
<dbReference type="GO" id="GO:0032511">
    <property type="term" value="P:late endosome to vacuole transport via multivesicular body sorting pathway"/>
    <property type="evidence" value="ECO:0007669"/>
    <property type="project" value="TreeGrafter"/>
</dbReference>
<evidence type="ECO:0000256" key="5">
    <source>
        <dbReference type="ARBA" id="ARBA00022927"/>
    </source>
</evidence>
<accession>A0AAD9MAT9</accession>
<keyword evidence="6" id="KW-0472">Membrane</keyword>
<feature type="compositionally biased region" description="Polar residues" evidence="7">
    <location>
        <begin position="208"/>
        <end position="218"/>
    </location>
</feature>
<gene>
    <name evidence="8" type="ORF">P8C59_000130</name>
</gene>
<name>A0AAD9MAT9_9PEZI</name>
<dbReference type="Pfam" id="PF03357">
    <property type="entry name" value="Snf7"/>
    <property type="match status" value="1"/>
</dbReference>
<proteinExistence type="inferred from homology"/>
<evidence type="ECO:0000256" key="4">
    <source>
        <dbReference type="ARBA" id="ARBA00022753"/>
    </source>
</evidence>
<keyword evidence="4" id="KW-0967">Endosome</keyword>
<dbReference type="AlphaFoldDB" id="A0AAD9MAT9"/>
<feature type="region of interest" description="Disordered" evidence="7">
    <location>
        <begin position="176"/>
        <end position="218"/>
    </location>
</feature>
<keyword evidence="3" id="KW-0813">Transport</keyword>
<reference evidence="8" key="1">
    <citation type="journal article" date="2023" name="Mol. Plant Microbe Interact.">
        <title>Elucidating the Obligate Nature and Biological Capacity of an Invasive Fungal Corn Pathogen.</title>
        <authorList>
            <person name="MacCready J.S."/>
            <person name="Roggenkamp E.M."/>
            <person name="Gdanetz K."/>
            <person name="Chilvers M.I."/>
        </authorList>
    </citation>
    <scope>NUCLEOTIDE SEQUENCE</scope>
    <source>
        <strain evidence="8">PM02</strain>
    </source>
</reference>
<dbReference type="GO" id="GO:0000815">
    <property type="term" value="C:ESCRT III complex"/>
    <property type="evidence" value="ECO:0007669"/>
    <property type="project" value="TreeGrafter"/>
</dbReference>
<evidence type="ECO:0000256" key="6">
    <source>
        <dbReference type="ARBA" id="ARBA00023136"/>
    </source>
</evidence>
<organism evidence="8 9">
    <name type="scientific">Phyllachora maydis</name>
    <dbReference type="NCBI Taxonomy" id="1825666"/>
    <lineage>
        <taxon>Eukaryota</taxon>
        <taxon>Fungi</taxon>
        <taxon>Dikarya</taxon>
        <taxon>Ascomycota</taxon>
        <taxon>Pezizomycotina</taxon>
        <taxon>Sordariomycetes</taxon>
        <taxon>Sordariomycetidae</taxon>
        <taxon>Phyllachorales</taxon>
        <taxon>Phyllachoraceae</taxon>
        <taxon>Phyllachora</taxon>
    </lineage>
</organism>
<evidence type="ECO:0008006" key="10">
    <source>
        <dbReference type="Google" id="ProtNLM"/>
    </source>
</evidence>
<comment type="subcellular location">
    <subcellularLocation>
        <location evidence="1">Endosome membrane</location>
    </subcellularLocation>
</comment>
<evidence type="ECO:0000256" key="2">
    <source>
        <dbReference type="ARBA" id="ARBA00006190"/>
    </source>
</evidence>
<dbReference type="InterPro" id="IPR005024">
    <property type="entry name" value="Snf7_fam"/>
</dbReference>